<keyword evidence="2" id="KW-0238">DNA-binding</keyword>
<dbReference type="InterPro" id="IPR010982">
    <property type="entry name" value="Lambda_DNA-bd_dom_sf"/>
</dbReference>
<dbReference type="GO" id="GO:0003700">
    <property type="term" value="F:DNA-binding transcription factor activity"/>
    <property type="evidence" value="ECO:0007669"/>
    <property type="project" value="TreeGrafter"/>
</dbReference>
<evidence type="ECO:0000256" key="3">
    <source>
        <dbReference type="ARBA" id="ARBA00023163"/>
    </source>
</evidence>
<evidence type="ECO:0000313" key="6">
    <source>
        <dbReference type="Proteomes" id="UP000254737"/>
    </source>
</evidence>
<dbReference type="PANTHER" id="PTHR30146:SF109">
    <property type="entry name" value="HTH-TYPE TRANSCRIPTIONAL REGULATOR GALS"/>
    <property type="match status" value="1"/>
</dbReference>
<dbReference type="InterPro" id="IPR000843">
    <property type="entry name" value="HTH_LacI"/>
</dbReference>
<name>A0A376G736_9FLAO</name>
<reference evidence="5 6" key="1">
    <citation type="submission" date="2018-06" db="EMBL/GenBank/DDBJ databases">
        <authorList>
            <consortium name="Pathogen Informatics"/>
            <person name="Doyle S."/>
        </authorList>
    </citation>
    <scope>NUCLEOTIDE SEQUENCE [LARGE SCALE GENOMIC DNA]</scope>
    <source>
        <strain evidence="5 6">NCTC13456</strain>
    </source>
</reference>
<dbReference type="SMART" id="SM00354">
    <property type="entry name" value="HTH_LACI"/>
    <property type="match status" value="1"/>
</dbReference>
<dbReference type="Pfam" id="PF00532">
    <property type="entry name" value="Peripla_BP_1"/>
    <property type="match status" value="1"/>
</dbReference>
<dbReference type="Gene3D" id="1.10.260.40">
    <property type="entry name" value="lambda repressor-like DNA-binding domains"/>
    <property type="match status" value="1"/>
</dbReference>
<dbReference type="STRING" id="343874.GCA_000805695_00120"/>
<dbReference type="GO" id="GO:0000976">
    <property type="term" value="F:transcription cis-regulatory region binding"/>
    <property type="evidence" value="ECO:0007669"/>
    <property type="project" value="TreeGrafter"/>
</dbReference>
<dbReference type="SUPFAM" id="SSF47413">
    <property type="entry name" value="lambda repressor-like DNA-binding domains"/>
    <property type="match status" value="1"/>
</dbReference>
<feature type="domain" description="HTH lacI-type" evidence="4">
    <location>
        <begin position="24"/>
        <end position="78"/>
    </location>
</feature>
<evidence type="ECO:0000313" key="5">
    <source>
        <dbReference type="EMBL" id="STD56154.1"/>
    </source>
</evidence>
<accession>A0A376G736</accession>
<dbReference type="CDD" id="cd06267">
    <property type="entry name" value="PBP1_LacI_sugar_binding-like"/>
    <property type="match status" value="1"/>
</dbReference>
<evidence type="ECO:0000256" key="1">
    <source>
        <dbReference type="ARBA" id="ARBA00023015"/>
    </source>
</evidence>
<dbReference type="EMBL" id="UFXS01000001">
    <property type="protein sequence ID" value="STD56154.1"/>
    <property type="molecule type" value="Genomic_DNA"/>
</dbReference>
<dbReference type="Pfam" id="PF00356">
    <property type="entry name" value="LacI"/>
    <property type="match status" value="1"/>
</dbReference>
<dbReference type="Gene3D" id="3.40.50.2300">
    <property type="match status" value="2"/>
</dbReference>
<proteinExistence type="predicted"/>
<keyword evidence="1" id="KW-0805">Transcription regulation</keyword>
<dbReference type="SUPFAM" id="SSF53822">
    <property type="entry name" value="Periplasmic binding protein-like I"/>
    <property type="match status" value="1"/>
</dbReference>
<dbReference type="PANTHER" id="PTHR30146">
    <property type="entry name" value="LACI-RELATED TRANSCRIPTIONAL REPRESSOR"/>
    <property type="match status" value="1"/>
</dbReference>
<dbReference type="PROSITE" id="PS50932">
    <property type="entry name" value="HTH_LACI_2"/>
    <property type="match status" value="1"/>
</dbReference>
<gene>
    <name evidence="5" type="primary">ccpA_2</name>
    <name evidence="5" type="ORF">NCTC13456_02135</name>
</gene>
<organism evidence="5 6">
    <name type="scientific">Empedobacter falsenii</name>
    <dbReference type="NCBI Taxonomy" id="343874"/>
    <lineage>
        <taxon>Bacteria</taxon>
        <taxon>Pseudomonadati</taxon>
        <taxon>Bacteroidota</taxon>
        <taxon>Flavobacteriia</taxon>
        <taxon>Flavobacteriales</taxon>
        <taxon>Weeksellaceae</taxon>
        <taxon>Empedobacter</taxon>
    </lineage>
</organism>
<protein>
    <submittedName>
        <fullName evidence="5">Glucose-resistance amylase regulator</fullName>
    </submittedName>
</protein>
<dbReference type="CDD" id="cd01392">
    <property type="entry name" value="HTH_LacI"/>
    <property type="match status" value="1"/>
</dbReference>
<dbReference type="Proteomes" id="UP000254737">
    <property type="component" value="Unassembled WGS sequence"/>
</dbReference>
<evidence type="ECO:0000259" key="4">
    <source>
        <dbReference type="PROSITE" id="PS50932"/>
    </source>
</evidence>
<sequence>MRFNLYLPNLDNELEFYLIMKKSATIYDISEKLNISAATVSRALNDHPKISQKTKELVMKAAKELNYKQNTLAQALKSGKTNNIGIIVPYINTNFFSSLIRGIEEELSPHGYHVIICQSHEDVDLERKQLNTLLNAQVDGIFMSVSKTTEDISHIETAKESNTPIIFFDRKKDIAGISTVTIDDYKGGYLATEHLIKQGCRRICHLSGDLRLEIYQNRYNGYIDALKDNKLAFKEEYVFSIKSSIEDGVEAIKTLWNLSSPPDGIFSASDYAALGACQQLKKKNISIPEDVAIIGFSNEPFTQYMELPISSVDQTPDVMGKISAQVFLEYMNENFSGISIEKKVVLNPQIHIRKSSKRK</sequence>
<keyword evidence="3" id="KW-0804">Transcription</keyword>
<evidence type="ECO:0000256" key="2">
    <source>
        <dbReference type="ARBA" id="ARBA00023125"/>
    </source>
</evidence>
<dbReference type="InterPro" id="IPR001761">
    <property type="entry name" value="Peripla_BP/Lac1_sug-bd_dom"/>
</dbReference>
<dbReference type="AlphaFoldDB" id="A0A376G736"/>
<dbReference type="InterPro" id="IPR028082">
    <property type="entry name" value="Peripla_BP_I"/>
</dbReference>